<feature type="region of interest" description="Disordered" evidence="1">
    <location>
        <begin position="285"/>
        <end position="352"/>
    </location>
</feature>
<reference evidence="3" key="1">
    <citation type="submission" date="2020-07" db="EMBL/GenBank/DDBJ databases">
        <authorList>
            <person name="Lin J."/>
        </authorList>
    </citation>
    <scope>NUCLEOTIDE SEQUENCE</scope>
</reference>
<dbReference type="SUPFAM" id="SSF57756">
    <property type="entry name" value="Retrovirus zinc finger-like domains"/>
    <property type="match status" value="1"/>
</dbReference>
<feature type="domain" description="CCHC-type" evidence="2">
    <location>
        <begin position="83"/>
        <end position="99"/>
    </location>
</feature>
<gene>
    <name evidence="3" type="ORF">CB5_LOCUS13492</name>
</gene>
<evidence type="ECO:0000256" key="1">
    <source>
        <dbReference type="SAM" id="MobiDB-lite"/>
    </source>
</evidence>
<feature type="compositionally biased region" description="Basic and acidic residues" evidence="1">
    <location>
        <begin position="316"/>
        <end position="327"/>
    </location>
</feature>
<dbReference type="AlphaFoldDB" id="A0A6V7PHF2"/>
<proteinExistence type="predicted"/>
<dbReference type="SMART" id="SM00343">
    <property type="entry name" value="ZnF_C2HC"/>
    <property type="match status" value="2"/>
</dbReference>
<evidence type="ECO:0000259" key="2">
    <source>
        <dbReference type="SMART" id="SM00343"/>
    </source>
</evidence>
<name>A0A6V7PHF2_ANACO</name>
<dbReference type="EMBL" id="LR862148">
    <property type="protein sequence ID" value="CAD1830281.1"/>
    <property type="molecule type" value="Genomic_DNA"/>
</dbReference>
<feature type="domain" description="CCHC-type" evidence="2">
    <location>
        <begin position="102"/>
        <end position="118"/>
    </location>
</feature>
<sequence length="372" mass="41610">MIVGSKILTSTKKERQVCFTAQPWGRKVQWGWGVVNSFSSQGTYKEALLRRSKTLHPSAILPQKKPIYYQGPKKLLTNNLAKRCFWCLAEDHKAAACRNPVRCLKCLRFRHRANQCKNKRRYKVVDSMYRSYQRPGRVPVSKVFVPYTEEYLRRLELRHNAVLADVLQPANLGPDPIITIKNAMARRFGAIPTILRSHGIGRGISRSSCRSGSQLSPRVAAIVGGFGRFVKADATTRATTDLRAFRCQIVLDSVFDVPQNLSIVLGEVLYSVMVHLESWERIEDVADGDPPISPQNGSEEGEMDEDEIDINNHSGGEGDRAAVEEKMGAGAGEVEEGEVPEQTRAIRPASAVRQAELVREGRRGRRFHSCPA</sequence>
<dbReference type="InterPro" id="IPR036875">
    <property type="entry name" value="Znf_CCHC_sf"/>
</dbReference>
<organism evidence="3">
    <name type="scientific">Ananas comosus var. bracteatus</name>
    <name type="common">red pineapple</name>
    <dbReference type="NCBI Taxonomy" id="296719"/>
    <lineage>
        <taxon>Eukaryota</taxon>
        <taxon>Viridiplantae</taxon>
        <taxon>Streptophyta</taxon>
        <taxon>Embryophyta</taxon>
        <taxon>Tracheophyta</taxon>
        <taxon>Spermatophyta</taxon>
        <taxon>Magnoliopsida</taxon>
        <taxon>Liliopsida</taxon>
        <taxon>Poales</taxon>
        <taxon>Bromeliaceae</taxon>
        <taxon>Bromelioideae</taxon>
        <taxon>Ananas</taxon>
    </lineage>
</organism>
<evidence type="ECO:0000313" key="3">
    <source>
        <dbReference type="EMBL" id="CAD1830281.1"/>
    </source>
</evidence>
<dbReference type="Gene3D" id="4.10.60.10">
    <property type="entry name" value="Zinc finger, CCHC-type"/>
    <property type="match status" value="1"/>
</dbReference>
<dbReference type="GO" id="GO:0008270">
    <property type="term" value="F:zinc ion binding"/>
    <property type="evidence" value="ECO:0007669"/>
    <property type="project" value="InterPro"/>
</dbReference>
<accession>A0A6V7PHF2</accession>
<feature type="compositionally biased region" description="Acidic residues" evidence="1">
    <location>
        <begin position="299"/>
        <end position="309"/>
    </location>
</feature>
<dbReference type="InterPro" id="IPR001878">
    <property type="entry name" value="Znf_CCHC"/>
</dbReference>
<protein>
    <recommendedName>
        <fullName evidence="2">CCHC-type domain-containing protein</fullName>
    </recommendedName>
</protein>
<dbReference type="GO" id="GO:0003676">
    <property type="term" value="F:nucleic acid binding"/>
    <property type="evidence" value="ECO:0007669"/>
    <property type="project" value="InterPro"/>
</dbReference>